<evidence type="ECO:0008006" key="5">
    <source>
        <dbReference type="Google" id="ProtNLM"/>
    </source>
</evidence>
<feature type="compositionally biased region" description="Low complexity" evidence="1">
    <location>
        <begin position="149"/>
        <end position="168"/>
    </location>
</feature>
<keyword evidence="4" id="KW-1185">Reference proteome</keyword>
<keyword evidence="2" id="KW-0732">Signal</keyword>
<reference evidence="3" key="1">
    <citation type="submission" date="2018-03" db="EMBL/GenBank/DDBJ databases">
        <authorList>
            <person name="Guldener U."/>
        </authorList>
    </citation>
    <scope>NUCLEOTIDE SEQUENCE</scope>
</reference>
<dbReference type="GO" id="GO:0098552">
    <property type="term" value="C:side of membrane"/>
    <property type="evidence" value="ECO:0007669"/>
    <property type="project" value="UniProtKB-KW"/>
</dbReference>
<proteinExistence type="predicted"/>
<evidence type="ECO:0000313" key="4">
    <source>
        <dbReference type="Proteomes" id="UP001187682"/>
    </source>
</evidence>
<gene>
    <name evidence="3" type="ORF">DNG_04331</name>
</gene>
<dbReference type="Proteomes" id="UP001187682">
    <property type="component" value="Unassembled WGS sequence"/>
</dbReference>
<feature type="compositionally biased region" description="Polar residues" evidence="1">
    <location>
        <begin position="139"/>
        <end position="148"/>
    </location>
</feature>
<feature type="chain" id="PRO_5042174691" description="Extracellular membrane protein CFEM domain-containing protein" evidence="2">
    <location>
        <begin position="21"/>
        <end position="194"/>
    </location>
</feature>
<evidence type="ECO:0000313" key="3">
    <source>
        <dbReference type="EMBL" id="SPO01658.1"/>
    </source>
</evidence>
<dbReference type="GO" id="GO:0005576">
    <property type="term" value="C:extracellular region"/>
    <property type="evidence" value="ECO:0007669"/>
    <property type="project" value="UniProtKB-SubCell"/>
</dbReference>
<organism evidence="3 4">
    <name type="scientific">Cephalotrichum gorgonifer</name>
    <dbReference type="NCBI Taxonomy" id="2041049"/>
    <lineage>
        <taxon>Eukaryota</taxon>
        <taxon>Fungi</taxon>
        <taxon>Dikarya</taxon>
        <taxon>Ascomycota</taxon>
        <taxon>Pezizomycotina</taxon>
        <taxon>Sordariomycetes</taxon>
        <taxon>Hypocreomycetidae</taxon>
        <taxon>Microascales</taxon>
        <taxon>Microascaceae</taxon>
        <taxon>Cephalotrichum</taxon>
    </lineage>
</organism>
<protein>
    <recommendedName>
        <fullName evidence="5">Extracellular membrane protein CFEM domain-containing protein</fullName>
    </recommendedName>
</protein>
<dbReference type="EMBL" id="ONZQ02000005">
    <property type="protein sequence ID" value="SPO01658.1"/>
    <property type="molecule type" value="Genomic_DNA"/>
</dbReference>
<sequence>MARSSYLLLGLISFAITASAQEPFDQERQNRDATCDNDCFFGSFPGGSCTNDPACLCNLQKYRERYYCCMAKKCDPAVIGDSVPRHFLACEAHGVPIPEDFDTEGVCGITLPSTSSTTSSTVYSTASSTATSGADPALTTDTSPGSDQSSDATGPSATGSSGDDSSLASRSIKGSSTLLYGLGSVIVIGLGLII</sequence>
<comment type="caution">
    <text evidence="3">The sequence shown here is derived from an EMBL/GenBank/DDBJ whole genome shotgun (WGS) entry which is preliminary data.</text>
</comment>
<feature type="region of interest" description="Disordered" evidence="1">
    <location>
        <begin position="126"/>
        <end position="168"/>
    </location>
</feature>
<accession>A0AAE8MYC7</accession>
<evidence type="ECO:0000256" key="1">
    <source>
        <dbReference type="SAM" id="MobiDB-lite"/>
    </source>
</evidence>
<name>A0AAE8MYC7_9PEZI</name>
<feature type="signal peptide" evidence="2">
    <location>
        <begin position="1"/>
        <end position="20"/>
    </location>
</feature>
<evidence type="ECO:0000256" key="2">
    <source>
        <dbReference type="SAM" id="SignalP"/>
    </source>
</evidence>
<dbReference type="AlphaFoldDB" id="A0AAE8MYC7"/>